<keyword evidence="1" id="KW-0812">Transmembrane</keyword>
<dbReference type="PANTHER" id="PTHR12734:SF0">
    <property type="entry name" value="18S RRNA (GUANINE-N(7))-METHYLTRANSFERASE-RELATED"/>
    <property type="match status" value="1"/>
</dbReference>
<dbReference type="SUPFAM" id="SSF53335">
    <property type="entry name" value="S-adenosyl-L-methionine-dependent methyltransferases"/>
    <property type="match status" value="1"/>
</dbReference>
<evidence type="ECO:0000256" key="1">
    <source>
        <dbReference type="SAM" id="Phobius"/>
    </source>
</evidence>
<dbReference type="GO" id="GO:0005730">
    <property type="term" value="C:nucleolus"/>
    <property type="evidence" value="ECO:0007669"/>
    <property type="project" value="TreeGrafter"/>
</dbReference>
<comment type="caution">
    <text evidence="2">The sequence shown here is derived from an EMBL/GenBank/DDBJ whole genome shotgun (WGS) entry which is preliminary data.</text>
</comment>
<keyword evidence="3" id="KW-1185">Reference proteome</keyword>
<dbReference type="Proteomes" id="UP000655588">
    <property type="component" value="Unassembled WGS sequence"/>
</dbReference>
<proteinExistence type="predicted"/>
<protein>
    <submittedName>
        <fullName evidence="2">Uncharacterized protein</fullName>
    </submittedName>
</protein>
<dbReference type="Gene3D" id="3.40.50.150">
    <property type="entry name" value="Vaccinia Virus protein VP39"/>
    <property type="match status" value="1"/>
</dbReference>
<evidence type="ECO:0000313" key="2">
    <source>
        <dbReference type="EMBL" id="KAF3427326.1"/>
    </source>
</evidence>
<name>A0A833S6V7_9HYME</name>
<feature type="transmembrane region" description="Helical" evidence="1">
    <location>
        <begin position="6"/>
        <end position="27"/>
    </location>
</feature>
<dbReference type="PANTHER" id="PTHR12734">
    <property type="entry name" value="METHYLTRANSFERASE-RELATED"/>
    <property type="match status" value="1"/>
</dbReference>
<gene>
    <name evidence="2" type="ORF">E2986_10646</name>
</gene>
<dbReference type="InterPro" id="IPR039769">
    <property type="entry name" value="Bud23-like"/>
</dbReference>
<keyword evidence="1" id="KW-1133">Transmembrane helix</keyword>
<dbReference type="EMBL" id="WNWW01000258">
    <property type="protein sequence ID" value="KAF3427326.1"/>
    <property type="molecule type" value="Genomic_DNA"/>
</dbReference>
<reference evidence="2" key="1">
    <citation type="submission" date="2019-11" db="EMBL/GenBank/DDBJ databases">
        <title>The nuclear and mitochondrial genomes of Frieseomelitta varia - a highly eusocial stingless bee (Meliponini) with a permanently sterile worker caste.</title>
        <authorList>
            <person name="Freitas F.C.P."/>
            <person name="Lourenco A.P."/>
            <person name="Nunes F.M.F."/>
            <person name="Paschoal A.R."/>
            <person name="Abreu F.C.P."/>
            <person name="Barbin F.O."/>
            <person name="Bataglia L."/>
            <person name="Cardoso-Junior C.A.M."/>
            <person name="Cervoni M.S."/>
            <person name="Silva S.R."/>
            <person name="Dalarmi F."/>
            <person name="Del Lama M.A."/>
            <person name="Depintor T.S."/>
            <person name="Ferreira K.M."/>
            <person name="Goria P.S."/>
            <person name="Jaskot M.C."/>
            <person name="Lago D.C."/>
            <person name="Luna-Lucena D."/>
            <person name="Moda L.M."/>
            <person name="Nascimento L."/>
            <person name="Pedrino M."/>
            <person name="Rabico F.O."/>
            <person name="Sanches F.C."/>
            <person name="Santos D.E."/>
            <person name="Santos C.G."/>
            <person name="Vieira J."/>
            <person name="Lopes T.F."/>
            <person name="Barchuk A.R."/>
            <person name="Hartfelder K."/>
            <person name="Simoes Z.L.P."/>
            <person name="Bitondi M.M.G."/>
            <person name="Pinheiro D.G."/>
        </authorList>
    </citation>
    <scope>NUCLEOTIDE SEQUENCE</scope>
    <source>
        <strain evidence="2">USP_RPSP 00005682</strain>
        <tissue evidence="2">Whole individual</tissue>
    </source>
</reference>
<evidence type="ECO:0000313" key="3">
    <source>
        <dbReference type="Proteomes" id="UP000655588"/>
    </source>
</evidence>
<organism evidence="2 3">
    <name type="scientific">Frieseomelitta varia</name>
    <dbReference type="NCBI Taxonomy" id="561572"/>
    <lineage>
        <taxon>Eukaryota</taxon>
        <taxon>Metazoa</taxon>
        <taxon>Ecdysozoa</taxon>
        <taxon>Arthropoda</taxon>
        <taxon>Hexapoda</taxon>
        <taxon>Insecta</taxon>
        <taxon>Pterygota</taxon>
        <taxon>Neoptera</taxon>
        <taxon>Endopterygota</taxon>
        <taxon>Hymenoptera</taxon>
        <taxon>Apocrita</taxon>
        <taxon>Aculeata</taxon>
        <taxon>Apoidea</taxon>
        <taxon>Anthophila</taxon>
        <taxon>Apidae</taxon>
        <taxon>Frieseomelitta</taxon>
    </lineage>
</organism>
<dbReference type="InterPro" id="IPR029063">
    <property type="entry name" value="SAM-dependent_MTases_sf"/>
</dbReference>
<sequence>MINNILRTFLLLQVTTFDFCIFGLSSWKFARLPRKKVVIYTLTLSKCNSRMIDIQNQMCRRAIELLLLPENTTHLLLDIGCGSGLSGSVIKEYEHEWIGIDISSAMLGKSLKI</sequence>
<dbReference type="AlphaFoldDB" id="A0A833S6V7"/>
<dbReference type="GO" id="GO:0070476">
    <property type="term" value="P:rRNA (guanine-N7)-methylation"/>
    <property type="evidence" value="ECO:0007669"/>
    <property type="project" value="InterPro"/>
</dbReference>
<keyword evidence="1" id="KW-0472">Membrane</keyword>
<accession>A0A833S6V7</accession>
<dbReference type="GO" id="GO:0016435">
    <property type="term" value="F:rRNA (guanine) methyltransferase activity"/>
    <property type="evidence" value="ECO:0007669"/>
    <property type="project" value="InterPro"/>
</dbReference>